<evidence type="ECO:0000259" key="11">
    <source>
        <dbReference type="PROSITE" id="PS50902"/>
    </source>
</evidence>
<dbReference type="SUPFAM" id="SSF52343">
    <property type="entry name" value="Ferredoxin reductase-like, C-terminal NADP-linked domain"/>
    <property type="match status" value="1"/>
</dbReference>
<dbReference type="GO" id="GO:0010181">
    <property type="term" value="F:FMN binding"/>
    <property type="evidence" value="ECO:0007669"/>
    <property type="project" value="InterPro"/>
</dbReference>
<dbReference type="PRINTS" id="PR00371">
    <property type="entry name" value="FPNCR"/>
</dbReference>
<proteinExistence type="predicted"/>
<dbReference type="InterPro" id="IPR029039">
    <property type="entry name" value="Flavoprotein-like_sf"/>
</dbReference>
<keyword evidence="4" id="KW-0285">Flavoprotein</keyword>
<name>A0A8J8JW08_9BACT</name>
<dbReference type="SUPFAM" id="SSF52218">
    <property type="entry name" value="Flavoproteins"/>
    <property type="match status" value="1"/>
</dbReference>
<dbReference type="Pfam" id="PF00667">
    <property type="entry name" value="FAD_binding_1"/>
    <property type="match status" value="2"/>
</dbReference>
<dbReference type="InterPro" id="IPR001094">
    <property type="entry name" value="Flavdoxin-like"/>
</dbReference>
<keyword evidence="14" id="KW-1185">Reference proteome</keyword>
<evidence type="ECO:0000256" key="3">
    <source>
        <dbReference type="ARBA" id="ARBA00012604"/>
    </source>
</evidence>
<evidence type="ECO:0000256" key="4">
    <source>
        <dbReference type="ARBA" id="ARBA00022630"/>
    </source>
</evidence>
<evidence type="ECO:0000313" key="13">
    <source>
        <dbReference type="EMBL" id="NNV54831.1"/>
    </source>
</evidence>
<dbReference type="Gene3D" id="1.20.990.10">
    <property type="entry name" value="NADPH-cytochrome p450 Reductase, Chain A, domain 3"/>
    <property type="match status" value="1"/>
</dbReference>
<evidence type="ECO:0000256" key="7">
    <source>
        <dbReference type="ARBA" id="ARBA00022857"/>
    </source>
</evidence>
<sequence>MLAEPKLKSLNELVQGATRDELIWISGYIAALTDTPVNITIPEALPQIEGATALSACTVLYGTETGNSKKVAVEFNNTLKKQGVAAKIKSLDQYRLTDLVKETNLVLVISTQGDGEPPAAAKKFYDYIHENELALNHVKYGVLALGDSAYPLFCKTGEDVDHRLNQLGAQRILPVKKCDVDFEQDANNWINELIKTAVQTKPTVKPVAVAKAVAETKPAKAGRKLYDATVVTSINLNDRGSNKETYHLEFTTEEPIVYEAGDAIGIMAKNNAALVQKILELLQLNGSEIFKHKEENLPAATLFTNKLTIQYLPARVVQLYAKLVAKEIPSIRMDLADLLRIYPADKAIDVQQLISILGTIIPRLYSISSSPLAHGENEVHLTVSRNTFNIDGHKRHGLCSDYLSTLKEGDTLQIYVQKNNSFKLPAKEKDIIMIGPGTGVAPFRSFLHERDAQGATGRNWFFFGEQHFVTDFLYQTEMQSFLETGVLNKLNTAFSRDQQEKVYVQHRMLQHAAELFEWIDNGATVYISGTKEPMSVDVENTLLQIIAQYKNTTAEEAQAYLLKLKEEDRYHKDVY</sequence>
<comment type="cofactor">
    <cofactor evidence="1">
        <name>FMN</name>
        <dbReference type="ChEBI" id="CHEBI:58210"/>
    </cofactor>
</comment>
<feature type="domain" description="FAD-binding FR-type" evidence="12">
    <location>
        <begin position="223"/>
        <end position="425"/>
    </location>
</feature>
<comment type="catalytic activity">
    <reaction evidence="10">
        <text>hydrogen sulfide + 3 NADP(+) + 3 H2O = sulfite + 3 NADPH + 4 H(+)</text>
        <dbReference type="Rhea" id="RHEA:13801"/>
        <dbReference type="ChEBI" id="CHEBI:15377"/>
        <dbReference type="ChEBI" id="CHEBI:15378"/>
        <dbReference type="ChEBI" id="CHEBI:17359"/>
        <dbReference type="ChEBI" id="CHEBI:29919"/>
        <dbReference type="ChEBI" id="CHEBI:57783"/>
        <dbReference type="ChEBI" id="CHEBI:58349"/>
        <dbReference type="EC" id="1.8.1.2"/>
    </reaction>
</comment>
<evidence type="ECO:0000256" key="8">
    <source>
        <dbReference type="ARBA" id="ARBA00023002"/>
    </source>
</evidence>
<evidence type="ECO:0000256" key="6">
    <source>
        <dbReference type="ARBA" id="ARBA00022827"/>
    </source>
</evidence>
<dbReference type="Pfam" id="PF00258">
    <property type="entry name" value="Flavodoxin_1"/>
    <property type="match status" value="1"/>
</dbReference>
<dbReference type="Gene3D" id="2.40.30.10">
    <property type="entry name" value="Translation factors"/>
    <property type="match status" value="1"/>
</dbReference>
<evidence type="ECO:0000256" key="10">
    <source>
        <dbReference type="ARBA" id="ARBA00052219"/>
    </source>
</evidence>
<dbReference type="PROSITE" id="PS51384">
    <property type="entry name" value="FAD_FR"/>
    <property type="match status" value="1"/>
</dbReference>
<dbReference type="GO" id="GO:0019344">
    <property type="term" value="P:cysteine biosynthetic process"/>
    <property type="evidence" value="ECO:0007669"/>
    <property type="project" value="UniProtKB-KW"/>
</dbReference>
<evidence type="ECO:0000256" key="2">
    <source>
        <dbReference type="ARBA" id="ARBA00001974"/>
    </source>
</evidence>
<protein>
    <recommendedName>
        <fullName evidence="3">assimilatory sulfite reductase (NADPH)</fullName>
        <ecNumber evidence="3">1.8.1.2</ecNumber>
    </recommendedName>
</protein>
<dbReference type="SUPFAM" id="SSF63380">
    <property type="entry name" value="Riboflavin synthase domain-like"/>
    <property type="match status" value="1"/>
</dbReference>
<dbReference type="InterPro" id="IPR003097">
    <property type="entry name" value="CysJ-like_FAD-binding"/>
</dbReference>
<evidence type="ECO:0000259" key="12">
    <source>
        <dbReference type="PROSITE" id="PS51384"/>
    </source>
</evidence>
<evidence type="ECO:0000256" key="5">
    <source>
        <dbReference type="ARBA" id="ARBA00022643"/>
    </source>
</evidence>
<dbReference type="Gene3D" id="3.40.50.80">
    <property type="entry name" value="Nucleotide-binding domain of ferredoxin-NADP reductase (FNR) module"/>
    <property type="match status" value="1"/>
</dbReference>
<dbReference type="AlphaFoldDB" id="A0A8J8JW08"/>
<dbReference type="Pfam" id="PF00175">
    <property type="entry name" value="NAD_binding_1"/>
    <property type="match status" value="1"/>
</dbReference>
<dbReference type="InterPro" id="IPR017938">
    <property type="entry name" value="Riboflavin_synthase-like_b-brl"/>
</dbReference>
<dbReference type="EMBL" id="WHPF01000003">
    <property type="protein sequence ID" value="NNV54831.1"/>
    <property type="molecule type" value="Genomic_DNA"/>
</dbReference>
<dbReference type="FunFam" id="3.40.50.80:FF:000001">
    <property type="entry name" value="NADPH--cytochrome P450 reductase 1"/>
    <property type="match status" value="1"/>
</dbReference>
<accession>A0A8J8JW08</accession>
<dbReference type="InterPro" id="IPR001433">
    <property type="entry name" value="OxRdtase_FAD/NAD-bd"/>
</dbReference>
<dbReference type="GO" id="GO:0050660">
    <property type="term" value="F:flavin adenine dinucleotide binding"/>
    <property type="evidence" value="ECO:0007669"/>
    <property type="project" value="TreeGrafter"/>
</dbReference>
<dbReference type="InterPro" id="IPR008254">
    <property type="entry name" value="Flavodoxin/NO_synth"/>
</dbReference>
<dbReference type="InterPro" id="IPR017927">
    <property type="entry name" value="FAD-bd_FR_type"/>
</dbReference>
<dbReference type="InterPro" id="IPR023173">
    <property type="entry name" value="NADPH_Cyt_P450_Rdtase_alpha"/>
</dbReference>
<dbReference type="PANTHER" id="PTHR19384:SF128">
    <property type="entry name" value="NADPH OXIDOREDUCTASE A"/>
    <property type="match status" value="1"/>
</dbReference>
<dbReference type="EC" id="1.8.1.2" evidence="3"/>
<keyword evidence="9" id="KW-0028">Amino-acid biosynthesis</keyword>
<dbReference type="Proteomes" id="UP000598971">
    <property type="component" value="Unassembled WGS sequence"/>
</dbReference>
<feature type="domain" description="Flavodoxin-like" evidence="11">
    <location>
        <begin position="57"/>
        <end position="194"/>
    </location>
</feature>
<dbReference type="InterPro" id="IPR001709">
    <property type="entry name" value="Flavoprot_Pyr_Nucl_cyt_Rdtase"/>
</dbReference>
<organism evidence="13 14">
    <name type="scientific">Limnovirga soli</name>
    <dbReference type="NCBI Taxonomy" id="2656915"/>
    <lineage>
        <taxon>Bacteria</taxon>
        <taxon>Pseudomonadati</taxon>
        <taxon>Bacteroidota</taxon>
        <taxon>Chitinophagia</taxon>
        <taxon>Chitinophagales</taxon>
        <taxon>Chitinophagaceae</taxon>
        <taxon>Limnovirga</taxon>
    </lineage>
</organism>
<dbReference type="InterPro" id="IPR039261">
    <property type="entry name" value="FNR_nucleotide-bd"/>
</dbReference>
<evidence type="ECO:0000256" key="1">
    <source>
        <dbReference type="ARBA" id="ARBA00001917"/>
    </source>
</evidence>
<reference evidence="13" key="1">
    <citation type="submission" date="2019-10" db="EMBL/GenBank/DDBJ databases">
        <title>Draft genome sequence of Panacibacter sp. KCS-6.</title>
        <authorList>
            <person name="Yim K.J."/>
        </authorList>
    </citation>
    <scope>NUCLEOTIDE SEQUENCE</scope>
    <source>
        <strain evidence="13">KCS-6</strain>
    </source>
</reference>
<dbReference type="PANTHER" id="PTHR19384">
    <property type="entry name" value="NITRIC OXIDE SYNTHASE-RELATED"/>
    <property type="match status" value="1"/>
</dbReference>
<evidence type="ECO:0000313" key="14">
    <source>
        <dbReference type="Proteomes" id="UP000598971"/>
    </source>
</evidence>
<dbReference type="RefSeq" id="WP_171606752.1">
    <property type="nucleotide sequence ID" value="NZ_WHPF01000003.1"/>
</dbReference>
<keyword evidence="7" id="KW-0521">NADP</keyword>
<dbReference type="GO" id="GO:0005829">
    <property type="term" value="C:cytosol"/>
    <property type="evidence" value="ECO:0007669"/>
    <property type="project" value="TreeGrafter"/>
</dbReference>
<dbReference type="PROSITE" id="PS50902">
    <property type="entry name" value="FLAVODOXIN_LIKE"/>
    <property type="match status" value="1"/>
</dbReference>
<dbReference type="Gene3D" id="3.40.50.360">
    <property type="match status" value="1"/>
</dbReference>
<gene>
    <name evidence="13" type="ORF">GD597_05095</name>
</gene>
<keyword evidence="6" id="KW-0274">FAD</keyword>
<dbReference type="PRINTS" id="PR00369">
    <property type="entry name" value="FLAVODOXIN"/>
</dbReference>
<dbReference type="GO" id="GO:0004783">
    <property type="term" value="F:sulfite reductase (NADPH) activity"/>
    <property type="evidence" value="ECO:0007669"/>
    <property type="project" value="UniProtKB-EC"/>
</dbReference>
<evidence type="ECO:0000256" key="9">
    <source>
        <dbReference type="ARBA" id="ARBA00023192"/>
    </source>
</evidence>
<comment type="caution">
    <text evidence="13">The sequence shown here is derived from an EMBL/GenBank/DDBJ whole genome shotgun (WGS) entry which is preliminary data.</text>
</comment>
<keyword evidence="8" id="KW-0560">Oxidoreductase</keyword>
<keyword evidence="5" id="KW-0288">FMN</keyword>
<comment type="cofactor">
    <cofactor evidence="2">
        <name>FAD</name>
        <dbReference type="ChEBI" id="CHEBI:57692"/>
    </cofactor>
</comment>
<keyword evidence="9" id="KW-0198">Cysteine biosynthesis</keyword>